<accession>A0A2M8WL85</accession>
<dbReference type="EMBL" id="PGTY01000001">
    <property type="protein sequence ID" value="PJI91683.1"/>
    <property type="molecule type" value="Genomic_DNA"/>
</dbReference>
<dbReference type="RefSeq" id="WP_100366584.1">
    <property type="nucleotide sequence ID" value="NZ_PGTY01000001.1"/>
</dbReference>
<sequence>MKSKHLVLAGDSIFDNDGYVLGEAGVIEQLRCTLPAACSASKVAVDGDCIRHVKDQIADLPSNATDLIVSVGGNDARYHSALLSKIQHINDLDTLLCGPLAEFTSDYRLMLDAAKATGLKVYVCTIYTAVPFEDPIWRQFAPLAIGKFNEVIVAQASAQGIPVLSLQEVCTDTNDFSIVSPIEPSNQGGQKIVNHIVEIVLG</sequence>
<proteinExistence type="predicted"/>
<dbReference type="SUPFAM" id="SSF52266">
    <property type="entry name" value="SGNH hydrolase"/>
    <property type="match status" value="1"/>
</dbReference>
<feature type="domain" description="SGNH hydrolase-type esterase" evidence="1">
    <location>
        <begin position="10"/>
        <end position="175"/>
    </location>
</feature>
<dbReference type="Pfam" id="PF13472">
    <property type="entry name" value="Lipase_GDSL_2"/>
    <property type="match status" value="1"/>
</dbReference>
<gene>
    <name evidence="2" type="ORF">BC777_0516</name>
</gene>
<keyword evidence="2" id="KW-0378">Hydrolase</keyword>
<dbReference type="GO" id="GO:0016788">
    <property type="term" value="F:hydrolase activity, acting on ester bonds"/>
    <property type="evidence" value="ECO:0007669"/>
    <property type="project" value="UniProtKB-ARBA"/>
</dbReference>
<evidence type="ECO:0000313" key="2">
    <source>
        <dbReference type="EMBL" id="PJI91683.1"/>
    </source>
</evidence>
<protein>
    <submittedName>
        <fullName evidence="2">GDSL-like lipase/acylhydrolase family protein</fullName>
    </submittedName>
</protein>
<dbReference type="InterPro" id="IPR036514">
    <property type="entry name" value="SGNH_hydro_sf"/>
</dbReference>
<dbReference type="Proteomes" id="UP000228531">
    <property type="component" value="Unassembled WGS sequence"/>
</dbReference>
<evidence type="ECO:0000313" key="3">
    <source>
        <dbReference type="Proteomes" id="UP000228531"/>
    </source>
</evidence>
<dbReference type="Gene3D" id="3.40.50.1110">
    <property type="entry name" value="SGNH hydrolase"/>
    <property type="match status" value="1"/>
</dbReference>
<dbReference type="InterPro" id="IPR013830">
    <property type="entry name" value="SGNH_hydro"/>
</dbReference>
<dbReference type="AlphaFoldDB" id="A0A2M8WL85"/>
<organism evidence="2 3">
    <name type="scientific">Yoonia maricola</name>
    <dbReference type="NCBI Taxonomy" id="420999"/>
    <lineage>
        <taxon>Bacteria</taxon>
        <taxon>Pseudomonadati</taxon>
        <taxon>Pseudomonadota</taxon>
        <taxon>Alphaproteobacteria</taxon>
        <taxon>Rhodobacterales</taxon>
        <taxon>Paracoccaceae</taxon>
        <taxon>Yoonia</taxon>
    </lineage>
</organism>
<evidence type="ECO:0000259" key="1">
    <source>
        <dbReference type="Pfam" id="PF13472"/>
    </source>
</evidence>
<comment type="caution">
    <text evidence="2">The sequence shown here is derived from an EMBL/GenBank/DDBJ whole genome shotgun (WGS) entry which is preliminary data.</text>
</comment>
<name>A0A2M8WL85_9RHOB</name>
<reference evidence="2 3" key="1">
    <citation type="submission" date="2017-11" db="EMBL/GenBank/DDBJ databases">
        <title>Genomic Encyclopedia of Archaeal and Bacterial Type Strains, Phase II (KMG-II): From Individual Species to Whole Genera.</title>
        <authorList>
            <person name="Goeker M."/>
        </authorList>
    </citation>
    <scope>NUCLEOTIDE SEQUENCE [LARGE SCALE GENOMIC DNA]</scope>
    <source>
        <strain evidence="2 3">DSM 29128</strain>
    </source>
</reference>
<dbReference type="OrthoDB" id="212722at2"/>
<keyword evidence="3" id="KW-1185">Reference proteome</keyword>